<evidence type="ECO:0000256" key="1">
    <source>
        <dbReference type="ARBA" id="ARBA00001974"/>
    </source>
</evidence>
<evidence type="ECO:0000256" key="2">
    <source>
        <dbReference type="ARBA" id="ARBA00022630"/>
    </source>
</evidence>
<gene>
    <name evidence="5" type="ORF">NVS89_21630</name>
</gene>
<dbReference type="Proteomes" id="UP001151088">
    <property type="component" value="Unassembled WGS sequence"/>
</dbReference>
<keyword evidence="2" id="KW-0285">Flavoprotein</keyword>
<protein>
    <submittedName>
        <fullName evidence="5">FAD-dependent oxidoreductase</fullName>
    </submittedName>
</protein>
<accession>A0A9X2PPZ3</accession>
<dbReference type="GO" id="GO:0016709">
    <property type="term" value="F:oxidoreductase activity, acting on paired donors, with incorporation or reduction of molecular oxygen, NAD(P)H as one donor, and incorporation of one atom of oxygen"/>
    <property type="evidence" value="ECO:0007669"/>
    <property type="project" value="UniProtKB-ARBA"/>
</dbReference>
<reference evidence="5" key="1">
    <citation type="submission" date="2022-08" db="EMBL/GenBank/DDBJ databases">
        <authorList>
            <person name="Li F."/>
        </authorList>
    </citation>
    <scope>NUCLEOTIDE SEQUENCE</scope>
    <source>
        <strain evidence="5">MQZ15Z-1</strain>
    </source>
</reference>
<dbReference type="Gene3D" id="3.30.70.2450">
    <property type="match status" value="1"/>
</dbReference>
<dbReference type="InterPro" id="IPR036188">
    <property type="entry name" value="FAD/NAD-bd_sf"/>
</dbReference>
<evidence type="ECO:0000313" key="5">
    <source>
        <dbReference type="EMBL" id="MCS0497698.1"/>
    </source>
</evidence>
<comment type="cofactor">
    <cofactor evidence="1">
        <name>FAD</name>
        <dbReference type="ChEBI" id="CHEBI:57692"/>
    </cofactor>
</comment>
<dbReference type="PANTHER" id="PTHR43004">
    <property type="entry name" value="TRK SYSTEM POTASSIUM UPTAKE PROTEIN"/>
    <property type="match status" value="1"/>
</dbReference>
<keyword evidence="6" id="KW-1185">Reference proteome</keyword>
<proteinExistence type="predicted"/>
<feature type="domain" description="FAD-binding" evidence="4">
    <location>
        <begin position="4"/>
        <end position="354"/>
    </location>
</feature>
<keyword evidence="3" id="KW-0274">FAD</keyword>
<dbReference type="InterPro" id="IPR002938">
    <property type="entry name" value="FAD-bd"/>
</dbReference>
<dbReference type="Gene3D" id="3.40.30.120">
    <property type="match status" value="1"/>
</dbReference>
<dbReference type="AlphaFoldDB" id="A0A9X2PPZ3"/>
<dbReference type="SUPFAM" id="SSF51905">
    <property type="entry name" value="FAD/NAD(P)-binding domain"/>
    <property type="match status" value="1"/>
</dbReference>
<dbReference type="InterPro" id="IPR050641">
    <property type="entry name" value="RIFMO-like"/>
</dbReference>
<dbReference type="EMBL" id="JANTHZ010000014">
    <property type="protein sequence ID" value="MCS0497698.1"/>
    <property type="molecule type" value="Genomic_DNA"/>
</dbReference>
<sequence length="510" mass="54167">MEMVDVVVVGAGPVGLLTAIELTVHGARVMVLERLAAPSTAMKALSVGALGSEALQRRGMGAALATAEARSLAAIAEFSAQSGTDLAKRASRFSGHFAGLPVRRDPQAEPDRCARMVDQPAVEAMLGERALALGIDLRRGCDVTRVTQQADGVEVEWTSPAGAGHLRCAYLVACDGGRSSIRKMAGFAFPGTTPTLTMYQAIGEIDHPERLLPVGWNRTPGGVFSCGPFPGRLFMLDFSGPPADRDAPVTREEIDVVLRRVSGADVRVRRLESASRWTDHTRLADSYRRGRILLAGDAAHIHPPFGAQGLNLGLVDAANLGWKLAAVLRGDMADALLDSYDDERRPVAEAVLANTRAQVALLRPDPQSGAMRDLFASLMQSDDATRFIAGMMSGLSTHYDLGPGPDELGRLLGDRRIRARTGEFSLHELMADGKWVLLDASGGQEASLLAAAATDGIRCVALEDSPSLLIRSDACVAWVGEAGGIGGLREALRRWFAPVPEAACPEPSRA</sequence>
<dbReference type="Pfam" id="PF01494">
    <property type="entry name" value="FAD_binding_3"/>
    <property type="match status" value="1"/>
</dbReference>
<dbReference type="Gene3D" id="3.50.50.60">
    <property type="entry name" value="FAD/NAD(P)-binding domain"/>
    <property type="match status" value="1"/>
</dbReference>
<organism evidence="5 6">
    <name type="scientific">Ancylobacter mangrovi</name>
    <dbReference type="NCBI Taxonomy" id="2972472"/>
    <lineage>
        <taxon>Bacteria</taxon>
        <taxon>Pseudomonadati</taxon>
        <taxon>Pseudomonadota</taxon>
        <taxon>Alphaproteobacteria</taxon>
        <taxon>Hyphomicrobiales</taxon>
        <taxon>Xanthobacteraceae</taxon>
        <taxon>Ancylobacter</taxon>
    </lineage>
</organism>
<evidence type="ECO:0000256" key="3">
    <source>
        <dbReference type="ARBA" id="ARBA00022827"/>
    </source>
</evidence>
<comment type="caution">
    <text evidence="5">The sequence shown here is derived from an EMBL/GenBank/DDBJ whole genome shotgun (WGS) entry which is preliminary data.</text>
</comment>
<dbReference type="PANTHER" id="PTHR43004:SF19">
    <property type="entry name" value="BINDING MONOOXYGENASE, PUTATIVE (JCVI)-RELATED"/>
    <property type="match status" value="1"/>
</dbReference>
<dbReference type="RefSeq" id="WP_258734850.1">
    <property type="nucleotide sequence ID" value="NZ_JANTHZ010000014.1"/>
</dbReference>
<evidence type="ECO:0000259" key="4">
    <source>
        <dbReference type="Pfam" id="PF01494"/>
    </source>
</evidence>
<name>A0A9X2PPZ3_9HYPH</name>
<dbReference type="PRINTS" id="PR00420">
    <property type="entry name" value="RNGMNOXGNASE"/>
</dbReference>
<dbReference type="GO" id="GO:0071949">
    <property type="term" value="F:FAD binding"/>
    <property type="evidence" value="ECO:0007669"/>
    <property type="project" value="InterPro"/>
</dbReference>
<dbReference type="Pfam" id="PF21274">
    <property type="entry name" value="Rng_hyd_C"/>
    <property type="match status" value="1"/>
</dbReference>
<evidence type="ECO:0000313" key="6">
    <source>
        <dbReference type="Proteomes" id="UP001151088"/>
    </source>
</evidence>